<evidence type="ECO:0000313" key="6">
    <source>
        <dbReference type="EMBL" id="CAF4274668.1"/>
    </source>
</evidence>
<evidence type="ECO:0000256" key="2">
    <source>
        <dbReference type="ARBA" id="ARBA00022737"/>
    </source>
</evidence>
<dbReference type="Proteomes" id="UP000663851">
    <property type="component" value="Unassembled WGS sequence"/>
</dbReference>
<dbReference type="EMBL" id="CAJOBO010001963">
    <property type="protein sequence ID" value="CAF4421880.1"/>
    <property type="molecule type" value="Genomic_DNA"/>
</dbReference>
<dbReference type="GO" id="GO:0004857">
    <property type="term" value="F:enzyme inhibitor activity"/>
    <property type="evidence" value="ECO:0007669"/>
    <property type="project" value="TreeGrafter"/>
</dbReference>
<evidence type="ECO:0000256" key="4">
    <source>
        <dbReference type="SAM" id="MobiDB-lite"/>
    </source>
</evidence>
<protein>
    <recommendedName>
        <fullName evidence="5">cGMP-dependent protein kinase interacting domain-containing protein</fullName>
    </recommendedName>
</protein>
<keyword evidence="1" id="KW-0217">Developmental protein</keyword>
<dbReference type="AlphaFoldDB" id="A0A820GF67"/>
<sequence>MELPNQIKAENMTEMNIETSYPIKPELPSGDDLPTIVANDSLSLADSQQGRRRQNRVHNQRRNTGRIVWNDETKQVEIQDDSSVGKKSNDTSNDKDIQQSSMIGSRSLMSRFNNSNKECMPPVLRINRSHNHEPSKKALTTQNSSLVHGISSKKDNTDLSMIKLYEETKKLIDQLNEQADRLEKDIIDRDQIIENLKTSQYFEQSFDKREKRVYERRISELGDELQKIDSIKSDNIRFKEENAALIRLISKLSK</sequence>
<comment type="caution">
    <text evidence="6">The sequence shown here is derived from an EMBL/GenBank/DDBJ whole genome shotgun (WGS) entry which is preliminary data.</text>
</comment>
<dbReference type="InterPro" id="IPR031775">
    <property type="entry name" value="PRKG1_interact"/>
</dbReference>
<feature type="coiled-coil region" evidence="3">
    <location>
        <begin position="165"/>
        <end position="192"/>
    </location>
</feature>
<dbReference type="PANTHER" id="PTHR24179">
    <property type="entry name" value="PROTEIN PHOSPHATASE 1 REGULATORY SUBUNIT 12"/>
    <property type="match status" value="1"/>
</dbReference>
<feature type="domain" description="cGMP-dependent protein kinase interacting" evidence="5">
    <location>
        <begin position="163"/>
        <end position="254"/>
    </location>
</feature>
<dbReference type="Pfam" id="PF15898">
    <property type="entry name" value="PRKG1_interact"/>
    <property type="match status" value="1"/>
</dbReference>
<evidence type="ECO:0000256" key="1">
    <source>
        <dbReference type="ARBA" id="ARBA00022473"/>
    </source>
</evidence>
<evidence type="ECO:0000259" key="5">
    <source>
        <dbReference type="Pfam" id="PF15898"/>
    </source>
</evidence>
<keyword evidence="2" id="KW-0677">Repeat</keyword>
<name>A0A820GF67_9BILA</name>
<dbReference type="GO" id="GO:0005737">
    <property type="term" value="C:cytoplasm"/>
    <property type="evidence" value="ECO:0007669"/>
    <property type="project" value="TreeGrafter"/>
</dbReference>
<organism evidence="6 8">
    <name type="scientific">Rotaria socialis</name>
    <dbReference type="NCBI Taxonomy" id="392032"/>
    <lineage>
        <taxon>Eukaryota</taxon>
        <taxon>Metazoa</taxon>
        <taxon>Spiralia</taxon>
        <taxon>Gnathifera</taxon>
        <taxon>Rotifera</taxon>
        <taxon>Eurotatoria</taxon>
        <taxon>Bdelloidea</taxon>
        <taxon>Philodinida</taxon>
        <taxon>Philodinidae</taxon>
        <taxon>Rotaria</taxon>
    </lineage>
</organism>
<accession>A0A820GF67</accession>
<keyword evidence="3" id="KW-0175">Coiled coil</keyword>
<dbReference type="EMBL" id="CAJOBP010001322">
    <property type="protein sequence ID" value="CAF4274668.1"/>
    <property type="molecule type" value="Genomic_DNA"/>
</dbReference>
<reference evidence="6" key="1">
    <citation type="submission" date="2021-02" db="EMBL/GenBank/DDBJ databases">
        <authorList>
            <person name="Nowell W R."/>
        </authorList>
    </citation>
    <scope>NUCLEOTIDE SEQUENCE</scope>
</reference>
<gene>
    <name evidence="7" type="ORF">HFQ381_LOCUS21652</name>
    <name evidence="6" type="ORF">UJA718_LOCUS11009</name>
</gene>
<dbReference type="PANTHER" id="PTHR24179:SF21">
    <property type="entry name" value="MYOSIN BINDING SUBUNIT, ISOFORM O"/>
    <property type="match status" value="1"/>
</dbReference>
<proteinExistence type="predicted"/>
<feature type="compositionally biased region" description="Basic and acidic residues" evidence="4">
    <location>
        <begin position="69"/>
        <end position="97"/>
    </location>
</feature>
<feature type="region of interest" description="Disordered" evidence="4">
    <location>
        <begin position="44"/>
        <end position="104"/>
    </location>
</feature>
<evidence type="ECO:0000256" key="3">
    <source>
        <dbReference type="SAM" id="Coils"/>
    </source>
</evidence>
<evidence type="ECO:0000313" key="8">
    <source>
        <dbReference type="Proteomes" id="UP000663873"/>
    </source>
</evidence>
<keyword evidence="8" id="KW-1185">Reference proteome</keyword>
<dbReference type="GO" id="GO:0019208">
    <property type="term" value="F:phosphatase regulator activity"/>
    <property type="evidence" value="ECO:0007669"/>
    <property type="project" value="TreeGrafter"/>
</dbReference>
<feature type="compositionally biased region" description="Basic residues" evidence="4">
    <location>
        <begin position="50"/>
        <end position="64"/>
    </location>
</feature>
<evidence type="ECO:0000313" key="7">
    <source>
        <dbReference type="EMBL" id="CAF4421880.1"/>
    </source>
</evidence>
<dbReference type="GO" id="GO:0019901">
    <property type="term" value="F:protein kinase binding"/>
    <property type="evidence" value="ECO:0007669"/>
    <property type="project" value="InterPro"/>
</dbReference>
<dbReference type="Proteomes" id="UP000663873">
    <property type="component" value="Unassembled WGS sequence"/>
</dbReference>
<dbReference type="InterPro" id="IPR051226">
    <property type="entry name" value="PP1_Regulatory_Subunit"/>
</dbReference>